<evidence type="ECO:0000313" key="9">
    <source>
        <dbReference type="EMBL" id="ONK68324.1"/>
    </source>
</evidence>
<feature type="transmembrane region" description="Helical" evidence="7">
    <location>
        <begin position="421"/>
        <end position="443"/>
    </location>
</feature>
<organism evidence="9 10">
    <name type="scientific">Asparagus officinalis</name>
    <name type="common">Garden asparagus</name>
    <dbReference type="NCBI Taxonomy" id="4686"/>
    <lineage>
        <taxon>Eukaryota</taxon>
        <taxon>Viridiplantae</taxon>
        <taxon>Streptophyta</taxon>
        <taxon>Embryophyta</taxon>
        <taxon>Tracheophyta</taxon>
        <taxon>Spermatophyta</taxon>
        <taxon>Magnoliopsida</taxon>
        <taxon>Liliopsida</taxon>
        <taxon>Asparagales</taxon>
        <taxon>Asparagaceae</taxon>
        <taxon>Asparagoideae</taxon>
        <taxon>Asparagus</taxon>
    </lineage>
</organism>
<keyword evidence="5 7" id="KW-1133">Transmembrane helix</keyword>
<evidence type="ECO:0000259" key="8">
    <source>
        <dbReference type="Pfam" id="PF01490"/>
    </source>
</evidence>
<dbReference type="GO" id="GO:0006865">
    <property type="term" value="P:amino acid transport"/>
    <property type="evidence" value="ECO:0007669"/>
    <property type="project" value="UniProtKB-KW"/>
</dbReference>
<sequence length="459" mass="50740">MEMAVDDDGRSRTGTVWTATAHAITAIVGTGVLTLPWSIAQLGWIIGPIVLVLFAFVTYYCSILLSDCYRSPDPIKGRRNYTYMDAIRAFLGEKDVSLCGIVQYLILWGTMVGYTITACMSMMAIKLSHCYHKNGKSAVCEASGILYGIMFGVVEVILSQFPNLEKVSILSYTAAAMSILYSFIALYLSAIKFSAHQQVRGTVLGVDTGGNISAATKVWHCFQALGNIAFAYTYAMVLIEIQDTLKSPPPENRTMRKANVYGIGGTTIFYIFLGLVGYAAFGSDAPGNILTGFYEPFWLIDIANIAVLIHLIGAYQVFSQPLFAFYEHWLATKWPNSGFFNKVYTFKACFPKSRSFKFTLCKLLVRTTFVILTTVVSLMLPFFNAIVGLLGALGFWPLTVYYPITMYLAQAKIRRGNSKWVALQLMSCICLLVSLVSVVGSIADIAQHLGNTRLFKMEL</sequence>
<feature type="transmembrane region" description="Helical" evidence="7">
    <location>
        <begin position="389"/>
        <end position="409"/>
    </location>
</feature>
<keyword evidence="2" id="KW-0813">Transport</keyword>
<dbReference type="Gramene" id="ONK68324">
    <property type="protein sequence ID" value="ONK68324"/>
    <property type="gene ID" value="A4U43_C05F10230"/>
</dbReference>
<protein>
    <recommendedName>
        <fullName evidence="8">Amino acid transporter transmembrane domain-containing protein</fullName>
    </recommendedName>
</protein>
<feature type="transmembrane region" description="Helical" evidence="7">
    <location>
        <begin position="16"/>
        <end position="35"/>
    </location>
</feature>
<feature type="transmembrane region" description="Helical" evidence="7">
    <location>
        <begin position="101"/>
        <end position="125"/>
    </location>
</feature>
<comment type="subcellular location">
    <subcellularLocation>
        <location evidence="1">Membrane</location>
    </subcellularLocation>
</comment>
<keyword evidence="4" id="KW-0029">Amino-acid transport</keyword>
<evidence type="ECO:0000256" key="2">
    <source>
        <dbReference type="ARBA" id="ARBA00022448"/>
    </source>
</evidence>
<dbReference type="Pfam" id="PF01490">
    <property type="entry name" value="Aa_trans"/>
    <property type="match status" value="1"/>
</dbReference>
<feature type="transmembrane region" description="Helical" evidence="7">
    <location>
        <begin position="42"/>
        <end position="65"/>
    </location>
</feature>
<feature type="transmembrane region" description="Helical" evidence="7">
    <location>
        <begin position="260"/>
        <end position="281"/>
    </location>
</feature>
<keyword evidence="10" id="KW-1185">Reference proteome</keyword>
<keyword evidence="6 7" id="KW-0472">Membrane</keyword>
<gene>
    <name evidence="9" type="ORF">A4U43_C05F10230</name>
</gene>
<evidence type="ECO:0000256" key="6">
    <source>
        <dbReference type="ARBA" id="ARBA00023136"/>
    </source>
</evidence>
<dbReference type="PANTHER" id="PTHR48017">
    <property type="entry name" value="OS05G0424000 PROTEIN-RELATED"/>
    <property type="match status" value="1"/>
</dbReference>
<feature type="transmembrane region" description="Helical" evidence="7">
    <location>
        <begin position="297"/>
        <end position="318"/>
    </location>
</feature>
<evidence type="ECO:0000256" key="1">
    <source>
        <dbReference type="ARBA" id="ARBA00004370"/>
    </source>
</evidence>
<evidence type="ECO:0000256" key="3">
    <source>
        <dbReference type="ARBA" id="ARBA00022692"/>
    </source>
</evidence>
<evidence type="ECO:0000256" key="4">
    <source>
        <dbReference type="ARBA" id="ARBA00022970"/>
    </source>
</evidence>
<feature type="transmembrane region" description="Helical" evidence="7">
    <location>
        <begin position="137"/>
        <end position="157"/>
    </location>
</feature>
<reference evidence="10" key="1">
    <citation type="journal article" date="2017" name="Nat. Commun.">
        <title>The asparagus genome sheds light on the origin and evolution of a young Y chromosome.</title>
        <authorList>
            <person name="Harkess A."/>
            <person name="Zhou J."/>
            <person name="Xu C."/>
            <person name="Bowers J.E."/>
            <person name="Van der Hulst R."/>
            <person name="Ayyampalayam S."/>
            <person name="Mercati F."/>
            <person name="Riccardi P."/>
            <person name="McKain M.R."/>
            <person name="Kakrana A."/>
            <person name="Tang H."/>
            <person name="Ray J."/>
            <person name="Groenendijk J."/>
            <person name="Arikit S."/>
            <person name="Mathioni S.M."/>
            <person name="Nakano M."/>
            <person name="Shan H."/>
            <person name="Telgmann-Rauber A."/>
            <person name="Kanno A."/>
            <person name="Yue Z."/>
            <person name="Chen H."/>
            <person name="Li W."/>
            <person name="Chen Y."/>
            <person name="Xu X."/>
            <person name="Zhang Y."/>
            <person name="Luo S."/>
            <person name="Chen H."/>
            <person name="Gao J."/>
            <person name="Mao Z."/>
            <person name="Pires J.C."/>
            <person name="Luo M."/>
            <person name="Kudrna D."/>
            <person name="Wing R.A."/>
            <person name="Meyers B.C."/>
            <person name="Yi K."/>
            <person name="Kong H."/>
            <person name="Lavrijsen P."/>
            <person name="Sunseri F."/>
            <person name="Falavigna A."/>
            <person name="Ye Y."/>
            <person name="Leebens-Mack J.H."/>
            <person name="Chen G."/>
        </authorList>
    </citation>
    <scope>NUCLEOTIDE SEQUENCE [LARGE SCALE GENOMIC DNA]</scope>
    <source>
        <strain evidence="10">cv. DH0086</strain>
    </source>
</reference>
<keyword evidence="3 7" id="KW-0812">Transmembrane</keyword>
<dbReference type="EMBL" id="CM007385">
    <property type="protein sequence ID" value="ONK68324.1"/>
    <property type="molecule type" value="Genomic_DNA"/>
</dbReference>
<evidence type="ECO:0000313" key="10">
    <source>
        <dbReference type="Proteomes" id="UP000243459"/>
    </source>
</evidence>
<evidence type="ECO:0000256" key="7">
    <source>
        <dbReference type="SAM" id="Phobius"/>
    </source>
</evidence>
<feature type="domain" description="Amino acid transporter transmembrane" evidence="8">
    <location>
        <begin position="12"/>
        <end position="444"/>
    </location>
</feature>
<dbReference type="InterPro" id="IPR013057">
    <property type="entry name" value="AA_transpt_TM"/>
</dbReference>
<feature type="transmembrane region" description="Helical" evidence="7">
    <location>
        <begin position="363"/>
        <end position="383"/>
    </location>
</feature>
<dbReference type="AlphaFoldDB" id="A0A5P1ER85"/>
<feature type="transmembrane region" description="Helical" evidence="7">
    <location>
        <begin position="169"/>
        <end position="190"/>
    </location>
</feature>
<accession>A0A5P1ER85</accession>
<dbReference type="Gene3D" id="1.20.1740.10">
    <property type="entry name" value="Amino acid/polyamine transporter I"/>
    <property type="match status" value="1"/>
</dbReference>
<proteinExistence type="predicted"/>
<dbReference type="Proteomes" id="UP000243459">
    <property type="component" value="Chromosome 5"/>
</dbReference>
<dbReference type="OMA" id="CIVKFAS"/>
<dbReference type="GO" id="GO:0016020">
    <property type="term" value="C:membrane"/>
    <property type="evidence" value="ECO:0007669"/>
    <property type="project" value="UniProtKB-SubCell"/>
</dbReference>
<evidence type="ECO:0000256" key="5">
    <source>
        <dbReference type="ARBA" id="ARBA00022989"/>
    </source>
</evidence>
<name>A0A5P1ER85_ASPOF</name>